<evidence type="ECO:0000313" key="7">
    <source>
        <dbReference type="Proteomes" id="UP001251528"/>
    </source>
</evidence>
<evidence type="ECO:0000256" key="4">
    <source>
        <dbReference type="ARBA" id="ARBA00023136"/>
    </source>
</evidence>
<evidence type="ECO:0000256" key="2">
    <source>
        <dbReference type="ARBA" id="ARBA00022692"/>
    </source>
</evidence>
<dbReference type="GO" id="GO:0015179">
    <property type="term" value="F:L-amino acid transmembrane transporter activity"/>
    <property type="evidence" value="ECO:0007669"/>
    <property type="project" value="TreeGrafter"/>
</dbReference>
<keyword evidence="7" id="KW-1185">Reference proteome</keyword>
<evidence type="ECO:0000256" key="3">
    <source>
        <dbReference type="ARBA" id="ARBA00022989"/>
    </source>
</evidence>
<dbReference type="EMBL" id="JASWJB010000009">
    <property type="protein sequence ID" value="KAK2613019.1"/>
    <property type="molecule type" value="Genomic_DNA"/>
</dbReference>
<feature type="transmembrane region" description="Helical" evidence="5">
    <location>
        <begin position="382"/>
        <end position="405"/>
    </location>
</feature>
<sequence length="534" mass="57641">MTNHSKDHGIAEAGHDNLEDHLVGSTEELKDHVGPLNFEQYTAGGLGRHLGLFSTTSLIIGRIIGTGIFSTPSSIVSGLGSVGASLLIWVLGLFLALAGLCVWLEFACMIPRSGGEKVYLEAAYRRPKMLITTLFAVQAIALGFTASGCIVFASNIVVASGRVATEWQQRGIAIGVITFITLIHTFFPKIGVHGMNFFTVLKTALLLFIVVTGWVVLGGGVSSVKDPHASFRDAFAGSATSGNPYATALFKVLNSYAGWSNAMYVLNEVKNPVRTIKIAGPLGLITCGILYLLANVAYFAAATPHEVAASGTTVAAYFMGKVFGTAAKRALSVLVALSAFGNVMTVTFAQSRVNQELAKEGVIPFPRFWASGWPFGSPSAGLILHFIPSFIVIVAIPFGNAYNFILDLEGYPASVMHALVVCGLFYLRYSEPHAHRPFKVWWPVALFFMAGQAFQLVAPFLRPPNGKGDTPPLPYWLYCVVGIAILGASVVYWFIWWVAAPKIGGYTLEPHNEPLRDGTNVVVYRRVPKKFQDE</sequence>
<dbReference type="Proteomes" id="UP001251528">
    <property type="component" value="Unassembled WGS sequence"/>
</dbReference>
<dbReference type="PANTHER" id="PTHR11785:SF382">
    <property type="entry name" value="LOW-AFFINITY METHIONINE PERMEASE"/>
    <property type="match status" value="1"/>
</dbReference>
<feature type="transmembrane region" description="Helical" evidence="5">
    <location>
        <begin position="204"/>
        <end position="224"/>
    </location>
</feature>
<organism evidence="6 7">
    <name type="scientific">Conoideocrella luteorostrata</name>
    <dbReference type="NCBI Taxonomy" id="1105319"/>
    <lineage>
        <taxon>Eukaryota</taxon>
        <taxon>Fungi</taxon>
        <taxon>Dikarya</taxon>
        <taxon>Ascomycota</taxon>
        <taxon>Pezizomycotina</taxon>
        <taxon>Sordariomycetes</taxon>
        <taxon>Hypocreomycetidae</taxon>
        <taxon>Hypocreales</taxon>
        <taxon>Clavicipitaceae</taxon>
        <taxon>Conoideocrella</taxon>
    </lineage>
</organism>
<reference evidence="6" key="1">
    <citation type="submission" date="2023-06" db="EMBL/GenBank/DDBJ databases">
        <title>Conoideocrella luteorostrata (Hypocreales: Clavicipitaceae), a potential biocontrol fungus for elongate hemlock scale in United States Christmas tree production areas.</title>
        <authorList>
            <person name="Barrett H."/>
            <person name="Lovett B."/>
            <person name="Macias A.M."/>
            <person name="Stajich J.E."/>
            <person name="Kasson M.T."/>
        </authorList>
    </citation>
    <scope>NUCLEOTIDE SEQUENCE</scope>
    <source>
        <strain evidence="6">ARSEF 14590</strain>
    </source>
</reference>
<feature type="transmembrane region" description="Helical" evidence="5">
    <location>
        <begin position="278"/>
        <end position="301"/>
    </location>
</feature>
<dbReference type="GO" id="GO:0016020">
    <property type="term" value="C:membrane"/>
    <property type="evidence" value="ECO:0007669"/>
    <property type="project" value="UniProtKB-SubCell"/>
</dbReference>
<dbReference type="InterPro" id="IPR002293">
    <property type="entry name" value="AA/rel_permease1"/>
</dbReference>
<dbReference type="PIRSF" id="PIRSF006060">
    <property type="entry name" value="AA_transporter"/>
    <property type="match status" value="1"/>
</dbReference>
<keyword evidence="3 5" id="KW-1133">Transmembrane helix</keyword>
<evidence type="ECO:0008006" key="8">
    <source>
        <dbReference type="Google" id="ProtNLM"/>
    </source>
</evidence>
<dbReference type="PANTHER" id="PTHR11785">
    <property type="entry name" value="AMINO ACID TRANSPORTER"/>
    <property type="match status" value="1"/>
</dbReference>
<keyword evidence="2 5" id="KW-0812">Transmembrane</keyword>
<evidence type="ECO:0000256" key="5">
    <source>
        <dbReference type="SAM" id="Phobius"/>
    </source>
</evidence>
<accession>A0AAJ0G2E2</accession>
<feature type="transmembrane region" description="Helical" evidence="5">
    <location>
        <begin position="82"/>
        <end position="108"/>
    </location>
</feature>
<dbReference type="AlphaFoldDB" id="A0AAJ0G2E2"/>
<comment type="subcellular location">
    <subcellularLocation>
        <location evidence="1">Membrane</location>
        <topology evidence="1">Multi-pass membrane protein</topology>
    </subcellularLocation>
</comment>
<name>A0AAJ0G2E2_9HYPO</name>
<feature type="transmembrane region" description="Helical" evidence="5">
    <location>
        <begin position="411"/>
        <end position="429"/>
    </location>
</feature>
<feature type="transmembrane region" description="Helical" evidence="5">
    <location>
        <begin position="330"/>
        <end position="349"/>
    </location>
</feature>
<protein>
    <recommendedName>
        <fullName evidence="8">High affinity methionine permease</fullName>
    </recommendedName>
</protein>
<evidence type="ECO:0000256" key="1">
    <source>
        <dbReference type="ARBA" id="ARBA00004141"/>
    </source>
</evidence>
<feature type="transmembrane region" description="Helical" evidence="5">
    <location>
        <begin position="171"/>
        <end position="192"/>
    </location>
</feature>
<feature type="transmembrane region" description="Helical" evidence="5">
    <location>
        <begin position="244"/>
        <end position="266"/>
    </location>
</feature>
<evidence type="ECO:0000313" key="6">
    <source>
        <dbReference type="EMBL" id="KAK2613019.1"/>
    </source>
</evidence>
<feature type="transmembrane region" description="Helical" evidence="5">
    <location>
        <begin position="473"/>
        <end position="495"/>
    </location>
</feature>
<feature type="transmembrane region" description="Helical" evidence="5">
    <location>
        <begin position="129"/>
        <end position="159"/>
    </location>
</feature>
<dbReference type="Gene3D" id="1.20.1740.10">
    <property type="entry name" value="Amino acid/polyamine transporter I"/>
    <property type="match status" value="1"/>
</dbReference>
<dbReference type="FunFam" id="1.20.1740.10:FF:000025">
    <property type="entry name" value="High-affinity methionine permease"/>
    <property type="match status" value="1"/>
</dbReference>
<proteinExistence type="predicted"/>
<comment type="caution">
    <text evidence="6">The sequence shown here is derived from an EMBL/GenBank/DDBJ whole genome shotgun (WGS) entry which is preliminary data.</text>
</comment>
<keyword evidence="4 5" id="KW-0472">Membrane</keyword>
<feature type="transmembrane region" description="Helical" evidence="5">
    <location>
        <begin position="441"/>
        <end position="461"/>
    </location>
</feature>
<dbReference type="Pfam" id="PF13520">
    <property type="entry name" value="AA_permease_2"/>
    <property type="match status" value="1"/>
</dbReference>
<feature type="transmembrane region" description="Helical" evidence="5">
    <location>
        <begin position="50"/>
        <end position="70"/>
    </location>
</feature>
<dbReference type="InterPro" id="IPR050598">
    <property type="entry name" value="AminoAcid_Transporter"/>
</dbReference>
<gene>
    <name evidence="6" type="ORF">QQS21_000948</name>
</gene>